<feature type="domain" description="Macro" evidence="2">
    <location>
        <begin position="54"/>
        <end position="246"/>
    </location>
</feature>
<evidence type="ECO:0000313" key="4">
    <source>
        <dbReference type="Proteomes" id="UP000282876"/>
    </source>
</evidence>
<evidence type="ECO:0000259" key="2">
    <source>
        <dbReference type="PROSITE" id="PS51154"/>
    </source>
</evidence>
<proteinExistence type="predicted"/>
<sequence length="255" mass="28858">MNIKKDYFLVIITIVICSAAGIALWKVLKKKDKDLPEEKAIEKRKEIIKQLEEELKTQEHNLLGEGIVLLDENINDDLDKTKVKGLDIFTDGSVVLVNAANDTFSIGGGGLNKAITDYVAKRNGLNENNKWRMLFGGDTGEFKDRIAYSVYDKGRVLHLVGLKGDEVGKLNLKIEEVTDFTRDLILSGLNYIDRKFKYSKFFLIPFISTGIYACEGKDVNGVIFSKYEFILRAKLGVYKALFEYKGDSTLILNRR</sequence>
<dbReference type="PROSITE" id="PS51154">
    <property type="entry name" value="MACRO"/>
    <property type="match status" value="1"/>
</dbReference>
<feature type="transmembrane region" description="Helical" evidence="1">
    <location>
        <begin position="7"/>
        <end position="28"/>
    </location>
</feature>
<dbReference type="SUPFAM" id="SSF52949">
    <property type="entry name" value="Macro domain-like"/>
    <property type="match status" value="1"/>
</dbReference>
<accession>A0A437AJJ9</accession>
<reference evidence="3 4" key="1">
    <citation type="submission" date="2018-10" db="EMBL/GenBank/DDBJ databases">
        <title>Draft genome sequence of the microsporidian Tubulinosema ratisbonensis.</title>
        <authorList>
            <person name="Polonais V."/>
            <person name="Peyretaillade E."/>
            <person name="Niehus S."/>
            <person name="Wawrzyniak I."/>
            <person name="Franchet A."/>
            <person name="Gaspin C."/>
            <person name="Reichstadt M."/>
            <person name="Belser C."/>
            <person name="Labadie K."/>
            <person name="Delbac F."/>
            <person name="Ferrandon D."/>
        </authorList>
    </citation>
    <scope>NUCLEOTIDE SEQUENCE [LARGE SCALE GENOMIC DNA]</scope>
    <source>
        <strain evidence="3 4">Franzen</strain>
    </source>
</reference>
<evidence type="ECO:0000313" key="3">
    <source>
        <dbReference type="EMBL" id="RVD91289.1"/>
    </source>
</evidence>
<dbReference type="EMBL" id="RCSS01000580">
    <property type="protein sequence ID" value="RVD91289.1"/>
    <property type="molecule type" value="Genomic_DNA"/>
</dbReference>
<dbReference type="InterPro" id="IPR043472">
    <property type="entry name" value="Macro_dom-like"/>
</dbReference>
<name>A0A437AJJ9_9MICR</name>
<dbReference type="Proteomes" id="UP000282876">
    <property type="component" value="Unassembled WGS sequence"/>
</dbReference>
<keyword evidence="1" id="KW-0812">Transmembrane</keyword>
<protein>
    <recommendedName>
        <fullName evidence="2">Macro domain-containing protein</fullName>
    </recommendedName>
</protein>
<dbReference type="Gene3D" id="3.40.220.10">
    <property type="entry name" value="Leucine Aminopeptidase, subunit E, domain 1"/>
    <property type="match status" value="1"/>
</dbReference>
<dbReference type="InterPro" id="IPR002589">
    <property type="entry name" value="Macro_dom"/>
</dbReference>
<gene>
    <name evidence="3" type="ORF">TUBRATIS_22650</name>
</gene>
<dbReference type="AlphaFoldDB" id="A0A437AJJ9"/>
<dbReference type="VEuPathDB" id="MicrosporidiaDB:TUBRATIS_22650"/>
<evidence type="ECO:0000256" key="1">
    <source>
        <dbReference type="SAM" id="Phobius"/>
    </source>
</evidence>
<keyword evidence="4" id="KW-1185">Reference proteome</keyword>
<comment type="caution">
    <text evidence="3">The sequence shown here is derived from an EMBL/GenBank/DDBJ whole genome shotgun (WGS) entry which is preliminary data.</text>
</comment>
<keyword evidence="1" id="KW-0472">Membrane</keyword>
<dbReference type="OrthoDB" id="10368403at2759"/>
<organism evidence="3 4">
    <name type="scientific">Tubulinosema ratisbonensis</name>
    <dbReference type="NCBI Taxonomy" id="291195"/>
    <lineage>
        <taxon>Eukaryota</taxon>
        <taxon>Fungi</taxon>
        <taxon>Fungi incertae sedis</taxon>
        <taxon>Microsporidia</taxon>
        <taxon>Tubulinosematoidea</taxon>
        <taxon>Tubulinosematidae</taxon>
        <taxon>Tubulinosema</taxon>
    </lineage>
</organism>
<keyword evidence="1" id="KW-1133">Transmembrane helix</keyword>